<feature type="transmembrane region" description="Helical" evidence="7">
    <location>
        <begin position="360"/>
        <end position="378"/>
    </location>
</feature>
<dbReference type="GO" id="GO:0003954">
    <property type="term" value="F:NADH dehydrogenase activity"/>
    <property type="evidence" value="ECO:0007669"/>
    <property type="project" value="TreeGrafter"/>
</dbReference>
<dbReference type="GO" id="GO:0016020">
    <property type="term" value="C:membrane"/>
    <property type="evidence" value="ECO:0007669"/>
    <property type="project" value="UniProtKB-SubCell"/>
</dbReference>
<feature type="transmembrane region" description="Helical" evidence="7">
    <location>
        <begin position="266"/>
        <end position="286"/>
    </location>
</feature>
<dbReference type="Pfam" id="PF00361">
    <property type="entry name" value="Proton_antipo_M"/>
    <property type="match status" value="1"/>
</dbReference>
<evidence type="ECO:0000256" key="4">
    <source>
        <dbReference type="ARBA" id="ARBA00022989"/>
    </source>
</evidence>
<evidence type="ECO:0000256" key="3">
    <source>
        <dbReference type="ARBA" id="ARBA00022692"/>
    </source>
</evidence>
<keyword evidence="5 7" id="KW-0472">Membrane</keyword>
<dbReference type="GO" id="GO:0048039">
    <property type="term" value="F:ubiquinone binding"/>
    <property type="evidence" value="ECO:0007669"/>
    <property type="project" value="TreeGrafter"/>
</dbReference>
<feature type="domain" description="NADH:quinone oxidoreductase/Mrp antiporter transmembrane" evidence="8">
    <location>
        <begin position="148"/>
        <end position="437"/>
    </location>
</feature>
<evidence type="ECO:0000259" key="8">
    <source>
        <dbReference type="Pfam" id="PF00361"/>
    </source>
</evidence>
<evidence type="ECO:0000313" key="9">
    <source>
        <dbReference type="EMBL" id="HEN15959.1"/>
    </source>
</evidence>
<gene>
    <name evidence="9" type="ORF">ENQ76_10890</name>
</gene>
<feature type="transmembrane region" description="Helical" evidence="7">
    <location>
        <begin position="100"/>
        <end position="120"/>
    </location>
</feature>
<dbReference type="InterPro" id="IPR003918">
    <property type="entry name" value="NADH_UbQ_OxRdtase"/>
</dbReference>
<evidence type="ECO:0000256" key="6">
    <source>
        <dbReference type="RuleBase" id="RU000320"/>
    </source>
</evidence>
<feature type="transmembrane region" description="Helical" evidence="7">
    <location>
        <begin position="329"/>
        <end position="348"/>
    </location>
</feature>
<dbReference type="NCBIfam" id="TIGR01972">
    <property type="entry name" value="NDH_I_M"/>
    <property type="match status" value="1"/>
</dbReference>
<keyword evidence="4 7" id="KW-1133">Transmembrane helix</keyword>
<dbReference type="EMBL" id="DSOK01000302">
    <property type="protein sequence ID" value="HEN15959.1"/>
    <property type="molecule type" value="Genomic_DNA"/>
</dbReference>
<dbReference type="PANTHER" id="PTHR43507:SF1">
    <property type="entry name" value="NADH-UBIQUINONE OXIDOREDUCTASE CHAIN 4"/>
    <property type="match status" value="1"/>
</dbReference>
<evidence type="ECO:0000256" key="7">
    <source>
        <dbReference type="SAM" id="Phobius"/>
    </source>
</evidence>
<dbReference type="GO" id="GO:0008137">
    <property type="term" value="F:NADH dehydrogenase (ubiquinone) activity"/>
    <property type="evidence" value="ECO:0007669"/>
    <property type="project" value="InterPro"/>
</dbReference>
<evidence type="ECO:0000256" key="2">
    <source>
        <dbReference type="ARBA" id="ARBA00009025"/>
    </source>
</evidence>
<feature type="transmembrane region" description="Helical" evidence="7">
    <location>
        <begin position="235"/>
        <end position="254"/>
    </location>
</feature>
<dbReference type="PANTHER" id="PTHR43507">
    <property type="entry name" value="NADH-UBIQUINONE OXIDOREDUCTASE CHAIN 4"/>
    <property type="match status" value="1"/>
</dbReference>
<dbReference type="GO" id="GO:0015990">
    <property type="term" value="P:electron transport coupled proton transport"/>
    <property type="evidence" value="ECO:0007669"/>
    <property type="project" value="TreeGrafter"/>
</dbReference>
<feature type="transmembrane region" description="Helical" evidence="7">
    <location>
        <begin position="183"/>
        <end position="205"/>
    </location>
</feature>
<comment type="similarity">
    <text evidence="2">Belongs to the complex I subunit 4 family.</text>
</comment>
<feature type="transmembrane region" description="Helical" evidence="7">
    <location>
        <begin position="127"/>
        <end position="145"/>
    </location>
</feature>
<proteinExistence type="inferred from homology"/>
<comment type="subcellular location">
    <subcellularLocation>
        <location evidence="1">Endomembrane system</location>
        <topology evidence="1">Multi-pass membrane protein</topology>
    </subcellularLocation>
    <subcellularLocation>
        <location evidence="6">Membrane</location>
        <topology evidence="6">Multi-pass membrane protein</topology>
    </subcellularLocation>
</comment>
<dbReference type="InterPro" id="IPR001750">
    <property type="entry name" value="ND/Mrp_TM"/>
</dbReference>
<reference evidence="9" key="1">
    <citation type="journal article" date="2020" name="mSystems">
        <title>Genome- and Community-Level Interaction Insights into Carbon Utilization and Element Cycling Functions of Hydrothermarchaeota in Hydrothermal Sediment.</title>
        <authorList>
            <person name="Zhou Z."/>
            <person name="Liu Y."/>
            <person name="Xu W."/>
            <person name="Pan J."/>
            <person name="Luo Z.H."/>
            <person name="Li M."/>
        </authorList>
    </citation>
    <scope>NUCLEOTIDE SEQUENCE [LARGE SCALE GENOMIC DNA]</scope>
    <source>
        <strain evidence="9">SpSt-339</strain>
    </source>
</reference>
<organism evidence="9">
    <name type="scientific">Schlesneria paludicola</name>
    <dbReference type="NCBI Taxonomy" id="360056"/>
    <lineage>
        <taxon>Bacteria</taxon>
        <taxon>Pseudomonadati</taxon>
        <taxon>Planctomycetota</taxon>
        <taxon>Planctomycetia</taxon>
        <taxon>Planctomycetales</taxon>
        <taxon>Planctomycetaceae</taxon>
        <taxon>Schlesneria</taxon>
    </lineage>
</organism>
<keyword evidence="3 6" id="KW-0812">Transmembrane</keyword>
<dbReference type="PRINTS" id="PR01437">
    <property type="entry name" value="NUOXDRDTASE4"/>
</dbReference>
<dbReference type="GO" id="GO:0012505">
    <property type="term" value="C:endomembrane system"/>
    <property type="evidence" value="ECO:0007669"/>
    <property type="project" value="UniProtKB-SubCell"/>
</dbReference>
<evidence type="ECO:0000256" key="5">
    <source>
        <dbReference type="ARBA" id="ARBA00023136"/>
    </source>
</evidence>
<dbReference type="InterPro" id="IPR010227">
    <property type="entry name" value="NADH_Q_OxRdtase_chainM/4"/>
</dbReference>
<accession>A0A7C2K0R4</accession>
<evidence type="ECO:0000256" key="1">
    <source>
        <dbReference type="ARBA" id="ARBA00004127"/>
    </source>
</evidence>
<feature type="transmembrane region" description="Helical" evidence="7">
    <location>
        <begin position="440"/>
        <end position="458"/>
    </location>
</feature>
<feature type="transmembrane region" description="Helical" evidence="7">
    <location>
        <begin position="399"/>
        <end position="420"/>
    </location>
</feature>
<feature type="transmembrane region" description="Helical" evidence="7">
    <location>
        <begin position="151"/>
        <end position="171"/>
    </location>
</feature>
<protein>
    <submittedName>
        <fullName evidence="9">NADH-quinone oxidoreductase subunit M</fullName>
    </submittedName>
</protein>
<dbReference type="GO" id="GO:0042773">
    <property type="term" value="P:ATP synthesis coupled electron transport"/>
    <property type="evidence" value="ECO:0007669"/>
    <property type="project" value="InterPro"/>
</dbReference>
<dbReference type="AlphaFoldDB" id="A0A7C2K0R4"/>
<feature type="transmembrane region" description="Helical" evidence="7">
    <location>
        <begin position="292"/>
        <end position="317"/>
    </location>
</feature>
<sequence>MSILLVITILLPLAAAVLLLLLDPKATAERARWAALLATLATAGVSWGLASQFTALEEIPRGTRGIIEPRLELRQPWLTLGTNAAGEPVQLEFYLGIDGISLSLILLTTLLCISAVLVSWTAITERAAEFYASLLILETGLIGVFCAFDLLLFYVFFEFTLIPLYFLVGLWGGPLRKFAAGKFFIYTLAGSLITLLGLVSLVVTVCSQTGLTTPFSIPDLAAALKENPLPADVQASLFLAIAAGFMVKVPLFPFHTWLPLAHVEAPTAGSVLLAGVLLKLGSYGFLRLCLPLLPAGCASTGVPLIAALSVIGILYGSFCALAQHDIKKLVAYSSVAHLGFCMLGLFALNAEGITGGVLQMINHGLSTGALFCLVGMFYERYHTRMVGDLGGLASKLPRLGVLMVFIAFASIGLPGLNGFVGEMLSLAGMFKVQTPYFNGMTYAALGALGVVLGAWYLLGMLQQAFFGPLKEPHHDGHPPHDIADLNAREVLTLAPLAAMCLYLGLFPQTLIDLIGPDVEGVARLYRQPAVAATVALGDETLP</sequence>
<comment type="caution">
    <text evidence="9">The sequence shown here is derived from an EMBL/GenBank/DDBJ whole genome shotgun (WGS) entry which is preliminary data.</text>
</comment>
<name>A0A7C2K0R4_9PLAN</name>